<reference evidence="10" key="1">
    <citation type="journal article" date="2020" name="mSystems">
        <title>Genome- and Community-Level Interaction Insights into Carbon Utilization and Element Cycling Functions of Hydrothermarchaeota in Hydrothermal Sediment.</title>
        <authorList>
            <person name="Zhou Z."/>
            <person name="Liu Y."/>
            <person name="Xu W."/>
            <person name="Pan J."/>
            <person name="Luo Z.H."/>
            <person name="Li M."/>
        </authorList>
    </citation>
    <scope>NUCLEOTIDE SEQUENCE [LARGE SCALE GENOMIC DNA]</scope>
    <source>
        <strain evidence="10">SpSt-189</strain>
    </source>
</reference>
<dbReference type="Gene3D" id="3.40.47.10">
    <property type="match status" value="1"/>
</dbReference>
<feature type="domain" description="Thiolase C-terminal" evidence="9">
    <location>
        <begin position="275"/>
        <end position="398"/>
    </location>
</feature>
<dbReference type="GO" id="GO:0010124">
    <property type="term" value="P:phenylacetate catabolic process"/>
    <property type="evidence" value="ECO:0007669"/>
    <property type="project" value="TreeGrafter"/>
</dbReference>
<comment type="caution">
    <text evidence="10">The sequence shown here is derived from an EMBL/GenBank/DDBJ whole genome shotgun (WGS) entry which is preliminary data.</text>
</comment>
<dbReference type="PANTHER" id="PTHR43853">
    <property type="entry name" value="3-KETOACYL-COA THIOLASE, PEROXISOMAL"/>
    <property type="match status" value="1"/>
</dbReference>
<protein>
    <recommendedName>
        <fullName evidence="5">acetyl-CoA C-acyltransferase</fullName>
        <ecNumber evidence="5">2.3.1.16</ecNumber>
    </recommendedName>
</protein>
<dbReference type="AlphaFoldDB" id="A0A831XIL5"/>
<feature type="active site" description="Acyl-thioester intermediate" evidence="6">
    <location>
        <position position="89"/>
    </location>
</feature>
<organism evidence="10">
    <name type="scientific">Thermus islandicus</name>
    <dbReference type="NCBI Taxonomy" id="540988"/>
    <lineage>
        <taxon>Bacteria</taxon>
        <taxon>Thermotogati</taxon>
        <taxon>Deinococcota</taxon>
        <taxon>Deinococci</taxon>
        <taxon>Thermales</taxon>
        <taxon>Thermaceae</taxon>
        <taxon>Thermus</taxon>
    </lineage>
</organism>
<dbReference type="InterPro" id="IPR002155">
    <property type="entry name" value="Thiolase"/>
</dbReference>
<gene>
    <name evidence="10" type="ORF">ENP09_09290</name>
</gene>
<evidence type="ECO:0000259" key="9">
    <source>
        <dbReference type="Pfam" id="PF02803"/>
    </source>
</evidence>
<dbReference type="InterPro" id="IPR050215">
    <property type="entry name" value="Thiolase-like_sf_Thiolase"/>
</dbReference>
<evidence type="ECO:0000256" key="3">
    <source>
        <dbReference type="ARBA" id="ARBA00022679"/>
    </source>
</evidence>
<evidence type="ECO:0000256" key="4">
    <source>
        <dbReference type="ARBA" id="ARBA00023315"/>
    </source>
</evidence>
<dbReference type="FunFam" id="3.40.47.10:FF:000010">
    <property type="entry name" value="Acetyl-CoA acetyltransferase (Thiolase)"/>
    <property type="match status" value="1"/>
</dbReference>
<dbReference type="InterPro" id="IPR020617">
    <property type="entry name" value="Thiolase_C"/>
</dbReference>
<feature type="active site" description="Proton acceptor" evidence="6">
    <location>
        <position position="386"/>
    </location>
</feature>
<dbReference type="EC" id="2.3.1.16" evidence="5"/>
<evidence type="ECO:0000256" key="6">
    <source>
        <dbReference type="PIRSR" id="PIRSR000429-1"/>
    </source>
</evidence>
<dbReference type="CDD" id="cd00751">
    <property type="entry name" value="thiolase"/>
    <property type="match status" value="1"/>
</dbReference>
<feature type="domain" description="Thiolase N-terminal" evidence="8">
    <location>
        <begin position="5"/>
        <end position="267"/>
    </location>
</feature>
<name>A0A831XIL5_9DEIN</name>
<evidence type="ECO:0000256" key="1">
    <source>
        <dbReference type="ARBA" id="ARBA00005189"/>
    </source>
</evidence>
<keyword evidence="4 7" id="KW-0012">Acyltransferase</keyword>
<dbReference type="EMBL" id="DSHZ01000445">
    <property type="protein sequence ID" value="HEO43013.1"/>
    <property type="molecule type" value="Genomic_DNA"/>
</dbReference>
<feature type="active site" description="Proton acceptor" evidence="6">
    <location>
        <position position="356"/>
    </location>
</feature>
<evidence type="ECO:0000256" key="5">
    <source>
        <dbReference type="ARBA" id="ARBA00024073"/>
    </source>
</evidence>
<dbReference type="InterPro" id="IPR020615">
    <property type="entry name" value="Thiolase_acyl_enz_int_AS"/>
</dbReference>
<dbReference type="PROSITE" id="PS00098">
    <property type="entry name" value="THIOLASE_1"/>
    <property type="match status" value="1"/>
</dbReference>
<comment type="pathway">
    <text evidence="1">Lipid metabolism.</text>
</comment>
<dbReference type="PIRSF" id="PIRSF000429">
    <property type="entry name" value="Ac-CoA_Ac_transf"/>
    <property type="match status" value="1"/>
</dbReference>
<evidence type="ECO:0000313" key="10">
    <source>
        <dbReference type="EMBL" id="HEO43013.1"/>
    </source>
</evidence>
<evidence type="ECO:0000259" key="8">
    <source>
        <dbReference type="Pfam" id="PF00108"/>
    </source>
</evidence>
<dbReference type="PROSITE" id="PS00099">
    <property type="entry name" value="THIOLASE_3"/>
    <property type="match status" value="1"/>
</dbReference>
<sequence length="401" mass="42901">MPEAWIVEAVRSPIGKHGGALASVRPDDLLAHVLSALMERSGVPKEEVEDVYAGCANQAGEDNRNVARMALLLAGFPVEVAGCTVNRLCGSGLEAVAQAARAIWAGEGQAYIASGVESMSRAPYALPKPERGFPTGNLTLYDTTLGWRFVNPRMQALYGTESMGETAENLAEMYKIPREEQDRFALLSHQKAVRAWDEGRFREEVVPVPVRRGKEEARVEVDEGPRRDTSLEKLLSLQPVFREGGTVTAGNASPLNDGAAAVLLVSDDYAKAHGLKPLARIRAIAVAGVPPRIMGLGPVPATKKALERAGLSLRDIGLIELNEAFAAQALAVLREWGLSMEDPRLNPNGGAIALGHPLGASGARILTTLVHEMKRRKVQFGLATMCIGVGQGIALVVEGVW</sequence>
<dbReference type="GO" id="GO:0005737">
    <property type="term" value="C:cytoplasm"/>
    <property type="evidence" value="ECO:0007669"/>
    <property type="project" value="UniProtKB-ARBA"/>
</dbReference>
<dbReference type="Pfam" id="PF00108">
    <property type="entry name" value="Thiolase_N"/>
    <property type="match status" value="1"/>
</dbReference>
<dbReference type="Pfam" id="PF02803">
    <property type="entry name" value="Thiolase_C"/>
    <property type="match status" value="1"/>
</dbReference>
<dbReference type="InterPro" id="IPR020613">
    <property type="entry name" value="Thiolase_CS"/>
</dbReference>
<dbReference type="PANTHER" id="PTHR43853:SF2">
    <property type="entry name" value="3-OXOADIPYL-COA_3-OXO-5,6-DEHYDROSUBERYL-COA THIOLASE"/>
    <property type="match status" value="1"/>
</dbReference>
<dbReference type="InterPro" id="IPR020610">
    <property type="entry name" value="Thiolase_AS"/>
</dbReference>
<proteinExistence type="inferred from homology"/>
<dbReference type="InterPro" id="IPR016039">
    <property type="entry name" value="Thiolase-like"/>
</dbReference>
<keyword evidence="3 7" id="KW-0808">Transferase</keyword>
<comment type="similarity">
    <text evidence="2 7">Belongs to the thiolase-like superfamily. Thiolase family.</text>
</comment>
<dbReference type="PROSITE" id="PS00737">
    <property type="entry name" value="THIOLASE_2"/>
    <property type="match status" value="1"/>
</dbReference>
<dbReference type="NCBIfam" id="TIGR01930">
    <property type="entry name" value="AcCoA-C-Actrans"/>
    <property type="match status" value="1"/>
</dbReference>
<evidence type="ECO:0000256" key="7">
    <source>
        <dbReference type="RuleBase" id="RU003557"/>
    </source>
</evidence>
<dbReference type="GO" id="GO:0006635">
    <property type="term" value="P:fatty acid beta-oxidation"/>
    <property type="evidence" value="ECO:0007669"/>
    <property type="project" value="TreeGrafter"/>
</dbReference>
<dbReference type="GO" id="GO:0003988">
    <property type="term" value="F:acetyl-CoA C-acyltransferase activity"/>
    <property type="evidence" value="ECO:0007669"/>
    <property type="project" value="UniProtKB-EC"/>
</dbReference>
<dbReference type="SUPFAM" id="SSF53901">
    <property type="entry name" value="Thiolase-like"/>
    <property type="match status" value="2"/>
</dbReference>
<accession>A0A831XIL5</accession>
<evidence type="ECO:0000256" key="2">
    <source>
        <dbReference type="ARBA" id="ARBA00010982"/>
    </source>
</evidence>
<dbReference type="InterPro" id="IPR020616">
    <property type="entry name" value="Thiolase_N"/>
</dbReference>